<evidence type="ECO:0000313" key="2">
    <source>
        <dbReference type="EMBL" id="KZT03636.1"/>
    </source>
</evidence>
<protein>
    <submittedName>
        <fullName evidence="2">Uncharacterized protein</fullName>
    </submittedName>
</protein>
<dbReference type="InParanoid" id="A0A165CX63"/>
<name>A0A165CX63_9APHY</name>
<dbReference type="RefSeq" id="XP_040761376.1">
    <property type="nucleotide sequence ID" value="XM_040903245.1"/>
</dbReference>
<feature type="non-terminal residue" evidence="2">
    <location>
        <position position="1"/>
    </location>
</feature>
<feature type="non-terminal residue" evidence="2">
    <location>
        <position position="173"/>
    </location>
</feature>
<dbReference type="Proteomes" id="UP000076871">
    <property type="component" value="Unassembled WGS sequence"/>
</dbReference>
<proteinExistence type="predicted"/>
<gene>
    <name evidence="2" type="ORF">LAESUDRAFT_618531</name>
</gene>
<dbReference type="OrthoDB" id="3045710at2759"/>
<keyword evidence="3" id="KW-1185">Reference proteome</keyword>
<dbReference type="GeneID" id="63820276"/>
<dbReference type="STRING" id="1314785.A0A165CX63"/>
<feature type="region of interest" description="Disordered" evidence="1">
    <location>
        <begin position="1"/>
        <end position="20"/>
    </location>
</feature>
<organism evidence="2 3">
    <name type="scientific">Laetiporus sulphureus 93-53</name>
    <dbReference type="NCBI Taxonomy" id="1314785"/>
    <lineage>
        <taxon>Eukaryota</taxon>
        <taxon>Fungi</taxon>
        <taxon>Dikarya</taxon>
        <taxon>Basidiomycota</taxon>
        <taxon>Agaricomycotina</taxon>
        <taxon>Agaricomycetes</taxon>
        <taxon>Polyporales</taxon>
        <taxon>Laetiporus</taxon>
    </lineage>
</organism>
<dbReference type="EMBL" id="KV427642">
    <property type="protein sequence ID" value="KZT03636.1"/>
    <property type="molecule type" value="Genomic_DNA"/>
</dbReference>
<sequence length="173" mass="20236">PIPPAATLPKQKIAPPEKFSGHGTPKIKEWLEQVYLYLDDVVDEQLHIKLSLSYLKGDAHDYMDNYYTLVQTNSLLGMWADFVNWLTTSYDTKDKPREARLEVEHLTKNPWTDMSKFAKNFKKWANKSNLSDVDLIEKIRRITPDKILQVHAGTDEVQWPTTWEAYLDWDLDI</sequence>
<accession>A0A165CX63</accession>
<evidence type="ECO:0000313" key="3">
    <source>
        <dbReference type="Proteomes" id="UP000076871"/>
    </source>
</evidence>
<evidence type="ECO:0000256" key="1">
    <source>
        <dbReference type="SAM" id="MobiDB-lite"/>
    </source>
</evidence>
<reference evidence="2 3" key="1">
    <citation type="journal article" date="2016" name="Mol. Biol. Evol.">
        <title>Comparative Genomics of Early-Diverging Mushroom-Forming Fungi Provides Insights into the Origins of Lignocellulose Decay Capabilities.</title>
        <authorList>
            <person name="Nagy L.G."/>
            <person name="Riley R."/>
            <person name="Tritt A."/>
            <person name="Adam C."/>
            <person name="Daum C."/>
            <person name="Floudas D."/>
            <person name="Sun H."/>
            <person name="Yadav J.S."/>
            <person name="Pangilinan J."/>
            <person name="Larsson K.H."/>
            <person name="Matsuura K."/>
            <person name="Barry K."/>
            <person name="Labutti K."/>
            <person name="Kuo R."/>
            <person name="Ohm R.A."/>
            <person name="Bhattacharya S.S."/>
            <person name="Shirouzu T."/>
            <person name="Yoshinaga Y."/>
            <person name="Martin F.M."/>
            <person name="Grigoriev I.V."/>
            <person name="Hibbett D.S."/>
        </authorList>
    </citation>
    <scope>NUCLEOTIDE SEQUENCE [LARGE SCALE GENOMIC DNA]</scope>
    <source>
        <strain evidence="2 3">93-53</strain>
    </source>
</reference>
<dbReference type="AlphaFoldDB" id="A0A165CX63"/>